<evidence type="ECO:0000256" key="1">
    <source>
        <dbReference type="SAM" id="MobiDB-lite"/>
    </source>
</evidence>
<sequence length="357" mass="41093">MLTRSYSNLPVVSPSNPSTLNPKRRNHKRSKQPFILEESPIDTMVDQRTMAEFLRALTEGYAEAIVVPPILAEQFELKHSLINMMASDQFFRLEMDNPHDHICCTTSSSLNHFLKEFADELALIPFSPRNDDLPFDIESDLKEIEYLLHHDPIKDMDSILKDLIDQRNLADLNDNLADTMPEMFSYEHTLDYSSPLLYDKYDDDLFEDFSKVEALPSTNNEDKVFNLSILIQEYLFKVITCVALDKKPPISHASLILEDFDPPLYELPFFKEVPITKTLLSFSSKNKENVFKPGIHTSKGVYSSLMSELSHRGYEVFKIIKILKSPMKIFLFSHREDICILDIPCPHERINLGVGLS</sequence>
<dbReference type="AlphaFoldDB" id="A0A6L2JFN6"/>
<proteinExistence type="predicted"/>
<dbReference type="EMBL" id="BKCJ010000703">
    <property type="protein sequence ID" value="GEU35550.1"/>
    <property type="molecule type" value="Genomic_DNA"/>
</dbReference>
<feature type="region of interest" description="Disordered" evidence="1">
    <location>
        <begin position="1"/>
        <end position="31"/>
    </location>
</feature>
<evidence type="ECO:0000313" key="2">
    <source>
        <dbReference type="EMBL" id="GEU35550.1"/>
    </source>
</evidence>
<evidence type="ECO:0008006" key="3">
    <source>
        <dbReference type="Google" id="ProtNLM"/>
    </source>
</evidence>
<feature type="compositionally biased region" description="Low complexity" evidence="1">
    <location>
        <begin position="7"/>
        <end position="21"/>
    </location>
</feature>
<reference evidence="2" key="1">
    <citation type="journal article" date="2019" name="Sci. Rep.">
        <title>Draft genome of Tanacetum cinerariifolium, the natural source of mosquito coil.</title>
        <authorList>
            <person name="Yamashiro T."/>
            <person name="Shiraishi A."/>
            <person name="Satake H."/>
            <person name="Nakayama K."/>
        </authorList>
    </citation>
    <scope>NUCLEOTIDE SEQUENCE</scope>
</reference>
<feature type="compositionally biased region" description="Basic residues" evidence="1">
    <location>
        <begin position="22"/>
        <end position="31"/>
    </location>
</feature>
<organism evidence="2">
    <name type="scientific">Tanacetum cinerariifolium</name>
    <name type="common">Dalmatian daisy</name>
    <name type="synonym">Chrysanthemum cinerariifolium</name>
    <dbReference type="NCBI Taxonomy" id="118510"/>
    <lineage>
        <taxon>Eukaryota</taxon>
        <taxon>Viridiplantae</taxon>
        <taxon>Streptophyta</taxon>
        <taxon>Embryophyta</taxon>
        <taxon>Tracheophyta</taxon>
        <taxon>Spermatophyta</taxon>
        <taxon>Magnoliopsida</taxon>
        <taxon>eudicotyledons</taxon>
        <taxon>Gunneridae</taxon>
        <taxon>Pentapetalae</taxon>
        <taxon>asterids</taxon>
        <taxon>campanulids</taxon>
        <taxon>Asterales</taxon>
        <taxon>Asteraceae</taxon>
        <taxon>Asteroideae</taxon>
        <taxon>Anthemideae</taxon>
        <taxon>Anthemidinae</taxon>
        <taxon>Tanacetum</taxon>
    </lineage>
</organism>
<protein>
    <recommendedName>
        <fullName evidence="3">Reverse transcriptase domain-containing protein</fullName>
    </recommendedName>
</protein>
<gene>
    <name evidence="2" type="ORF">Tci_007528</name>
</gene>
<comment type="caution">
    <text evidence="2">The sequence shown here is derived from an EMBL/GenBank/DDBJ whole genome shotgun (WGS) entry which is preliminary data.</text>
</comment>
<accession>A0A6L2JFN6</accession>
<name>A0A6L2JFN6_TANCI</name>